<evidence type="ECO:0000256" key="1">
    <source>
        <dbReference type="ARBA" id="ARBA00022475"/>
    </source>
</evidence>
<keyword evidence="3 5" id="KW-1133">Transmembrane helix</keyword>
<keyword evidence="4 5" id="KW-0472">Membrane</keyword>
<dbReference type="InterPro" id="IPR012451">
    <property type="entry name" value="DUF1656"/>
</dbReference>
<dbReference type="RefSeq" id="WP_021244032.1">
    <property type="nucleotide sequence ID" value="NZ_CP013264.1"/>
</dbReference>
<keyword evidence="2 5" id="KW-0812">Transmembrane</keyword>
<dbReference type="AlphaFoldDB" id="A0A0S3F1D1"/>
<accession>A0A0S3F1D1</accession>
<gene>
    <name evidence="6" type="ORF">ATN00_15605</name>
</gene>
<keyword evidence="7" id="KW-1185">Reference proteome</keyword>
<dbReference type="KEGG" id="sbd:ATN00_15605"/>
<evidence type="ECO:0000313" key="7">
    <source>
        <dbReference type="Proteomes" id="UP000056968"/>
    </source>
</evidence>
<keyword evidence="1" id="KW-1003">Cell membrane</keyword>
<proteinExistence type="predicted"/>
<evidence type="ECO:0008006" key="8">
    <source>
        <dbReference type="Google" id="ProtNLM"/>
    </source>
</evidence>
<sequence>MIGEIDIAGIFLSPLLLCVGIGFAARLLVSLLLEAAGFYRLVWQRPLFDTSLFLILTGAAFLALRLVTSS</sequence>
<feature type="transmembrane region" description="Helical" evidence="5">
    <location>
        <begin position="7"/>
        <end position="28"/>
    </location>
</feature>
<feature type="transmembrane region" description="Helical" evidence="5">
    <location>
        <begin position="48"/>
        <end position="67"/>
    </location>
</feature>
<reference evidence="6 7" key="1">
    <citation type="submission" date="2015-11" db="EMBL/GenBank/DDBJ databases">
        <title>A Two-component Flavoprotein Monooxygenase System MeaXY Responsible for para-Hydroxylation of 2-Methyl-6-ethylaniline and 2,6-Diethylaniline in Sphingobium baderi DE-13.</title>
        <authorList>
            <person name="Cheng M."/>
            <person name="Meng Q."/>
            <person name="Yang Y."/>
            <person name="Chu C."/>
            <person name="Yan X."/>
            <person name="He J."/>
            <person name="Li S."/>
        </authorList>
    </citation>
    <scope>NUCLEOTIDE SEQUENCE [LARGE SCALE GENOMIC DNA]</scope>
    <source>
        <strain evidence="6 7">DE-13</strain>
    </source>
</reference>
<evidence type="ECO:0000256" key="2">
    <source>
        <dbReference type="ARBA" id="ARBA00022692"/>
    </source>
</evidence>
<evidence type="ECO:0000256" key="5">
    <source>
        <dbReference type="SAM" id="Phobius"/>
    </source>
</evidence>
<dbReference type="EMBL" id="CP013264">
    <property type="protein sequence ID" value="ALR21505.1"/>
    <property type="molecule type" value="Genomic_DNA"/>
</dbReference>
<dbReference type="STRING" id="1332080.ATN00_15605"/>
<dbReference type="OrthoDB" id="7021192at2"/>
<organism evidence="6 7">
    <name type="scientific">Sphingobium baderi</name>
    <dbReference type="NCBI Taxonomy" id="1332080"/>
    <lineage>
        <taxon>Bacteria</taxon>
        <taxon>Pseudomonadati</taxon>
        <taxon>Pseudomonadota</taxon>
        <taxon>Alphaproteobacteria</taxon>
        <taxon>Sphingomonadales</taxon>
        <taxon>Sphingomonadaceae</taxon>
        <taxon>Sphingobium</taxon>
    </lineage>
</organism>
<evidence type="ECO:0000313" key="6">
    <source>
        <dbReference type="EMBL" id="ALR21505.1"/>
    </source>
</evidence>
<evidence type="ECO:0000256" key="4">
    <source>
        <dbReference type="ARBA" id="ARBA00023136"/>
    </source>
</evidence>
<protein>
    <recommendedName>
        <fullName evidence="8">DUF1656 domain-containing protein</fullName>
    </recommendedName>
</protein>
<dbReference type="Pfam" id="PF07869">
    <property type="entry name" value="DUF1656"/>
    <property type="match status" value="1"/>
</dbReference>
<name>A0A0S3F1D1_9SPHN</name>
<evidence type="ECO:0000256" key="3">
    <source>
        <dbReference type="ARBA" id="ARBA00022989"/>
    </source>
</evidence>
<dbReference type="Proteomes" id="UP000056968">
    <property type="component" value="Chromosome"/>
</dbReference>